<gene>
    <name evidence="2" type="ORF">ACFSE1_01410</name>
</gene>
<feature type="transmembrane region" description="Helical" evidence="1">
    <location>
        <begin position="32"/>
        <end position="54"/>
    </location>
</feature>
<dbReference type="RefSeq" id="WP_377395470.1">
    <property type="nucleotide sequence ID" value="NZ_JBHUEQ010000003.1"/>
</dbReference>
<feature type="transmembrane region" description="Helical" evidence="1">
    <location>
        <begin position="120"/>
        <end position="144"/>
    </location>
</feature>
<evidence type="ECO:0000256" key="1">
    <source>
        <dbReference type="SAM" id="Phobius"/>
    </source>
</evidence>
<organism evidence="2 3">
    <name type="scientific">Rhizobium helianthi</name>
    <dbReference type="NCBI Taxonomy" id="1132695"/>
    <lineage>
        <taxon>Bacteria</taxon>
        <taxon>Pseudomonadati</taxon>
        <taxon>Pseudomonadota</taxon>
        <taxon>Alphaproteobacteria</taxon>
        <taxon>Hyphomicrobiales</taxon>
        <taxon>Rhizobiaceae</taxon>
        <taxon>Rhizobium/Agrobacterium group</taxon>
        <taxon>Rhizobium</taxon>
    </lineage>
</organism>
<feature type="transmembrane region" description="Helical" evidence="1">
    <location>
        <begin position="66"/>
        <end position="87"/>
    </location>
</feature>
<reference evidence="3" key="1">
    <citation type="journal article" date="2019" name="Int. J. Syst. Evol. Microbiol.">
        <title>The Global Catalogue of Microorganisms (GCM) 10K type strain sequencing project: providing services to taxonomists for standard genome sequencing and annotation.</title>
        <authorList>
            <consortium name="The Broad Institute Genomics Platform"/>
            <consortium name="The Broad Institute Genome Sequencing Center for Infectious Disease"/>
            <person name="Wu L."/>
            <person name="Ma J."/>
        </authorList>
    </citation>
    <scope>NUCLEOTIDE SEQUENCE [LARGE SCALE GENOMIC DNA]</scope>
    <source>
        <strain evidence="3">CG52</strain>
    </source>
</reference>
<sequence length="148" mass="16277">MLYALCWGVVCALLVVLNLFLAGRLATLHLPSLLAVFSAGGAAGWLLSALLLLAGQSFLRGRFLRFALAFLLLFCTTLFLTSGLFALHYRSFYAQWHADAFSRDWILQFIFTSASATYQFFVIGTRLFGVASIPAFLAGSAILIRSIR</sequence>
<name>A0ABW4LZL6_9HYPH</name>
<proteinExistence type="predicted"/>
<keyword evidence="3" id="KW-1185">Reference proteome</keyword>
<evidence type="ECO:0000313" key="3">
    <source>
        <dbReference type="Proteomes" id="UP001597322"/>
    </source>
</evidence>
<dbReference type="Proteomes" id="UP001597322">
    <property type="component" value="Unassembled WGS sequence"/>
</dbReference>
<accession>A0ABW4LZL6</accession>
<keyword evidence="1" id="KW-0472">Membrane</keyword>
<comment type="caution">
    <text evidence="2">The sequence shown here is derived from an EMBL/GenBank/DDBJ whole genome shotgun (WGS) entry which is preliminary data.</text>
</comment>
<keyword evidence="1" id="KW-1133">Transmembrane helix</keyword>
<protein>
    <submittedName>
        <fullName evidence="2">Uncharacterized protein</fullName>
    </submittedName>
</protein>
<keyword evidence="1" id="KW-0812">Transmembrane</keyword>
<evidence type="ECO:0000313" key="2">
    <source>
        <dbReference type="EMBL" id="MFD1744107.1"/>
    </source>
</evidence>
<dbReference type="EMBL" id="JBHUEQ010000003">
    <property type="protein sequence ID" value="MFD1744107.1"/>
    <property type="molecule type" value="Genomic_DNA"/>
</dbReference>